<comment type="similarity">
    <text evidence="1 4">Belongs to the prolyl-tRNA editing family. YbaK/EbsC subfamily.</text>
</comment>
<dbReference type="Pfam" id="PF04073">
    <property type="entry name" value="tRNA_edit"/>
    <property type="match status" value="1"/>
</dbReference>
<gene>
    <name evidence="6" type="ORF">DFJ65_2210</name>
</gene>
<proteinExistence type="inferred from homology"/>
<dbReference type="Gene3D" id="3.90.960.10">
    <property type="entry name" value="YbaK/aminoacyl-tRNA synthetase-associated domain"/>
    <property type="match status" value="1"/>
</dbReference>
<dbReference type="CDD" id="cd00002">
    <property type="entry name" value="YbaK_deacylase"/>
    <property type="match status" value="1"/>
</dbReference>
<dbReference type="PIRSF" id="PIRSF006181">
    <property type="entry name" value="EbsC_YbaK"/>
    <property type="match status" value="1"/>
</dbReference>
<name>A0A3D9UX52_9MICO</name>
<evidence type="ECO:0000256" key="1">
    <source>
        <dbReference type="ARBA" id="ARBA00009798"/>
    </source>
</evidence>
<protein>
    <recommendedName>
        <fullName evidence="4">Cys-tRNA(Pro)/Cys-tRNA(Cys) deacylase</fullName>
        <ecNumber evidence="4">4.2.-.-</ecNumber>
    </recommendedName>
</protein>
<evidence type="ECO:0000256" key="2">
    <source>
        <dbReference type="ARBA" id="ARBA00022917"/>
    </source>
</evidence>
<dbReference type="PANTHER" id="PTHR30411">
    <property type="entry name" value="CYTOPLASMIC PROTEIN"/>
    <property type="match status" value="1"/>
</dbReference>
<dbReference type="GO" id="GO:0006412">
    <property type="term" value="P:translation"/>
    <property type="evidence" value="ECO:0007669"/>
    <property type="project" value="UniProtKB-KW"/>
</dbReference>
<sequence>MGRKGRGREGVEGAATPATRVLTQAAVEFSVHPYEHDPRADSYGLEAAEALGLQPAEVFKTLVAQTDSDRDHGLVVAVVPVDRQVDLKALAAAVGAKKAAMAPVPLVERTTGYVVGGVSPVGQKRPLRTVVDASAQGLPRMYVSGGRRGFDIGLSPADLVAVVDGRFAPISR</sequence>
<evidence type="ECO:0000259" key="5">
    <source>
        <dbReference type="Pfam" id="PF04073"/>
    </source>
</evidence>
<dbReference type="SUPFAM" id="SSF55826">
    <property type="entry name" value="YbaK/ProRS associated domain"/>
    <property type="match status" value="1"/>
</dbReference>
<dbReference type="EMBL" id="QTUA01000001">
    <property type="protein sequence ID" value="REF31165.1"/>
    <property type="molecule type" value="Genomic_DNA"/>
</dbReference>
<evidence type="ECO:0000313" key="7">
    <source>
        <dbReference type="Proteomes" id="UP000256253"/>
    </source>
</evidence>
<dbReference type="GO" id="GO:0002161">
    <property type="term" value="F:aminoacyl-tRNA deacylase activity"/>
    <property type="evidence" value="ECO:0007669"/>
    <property type="project" value="InterPro"/>
</dbReference>
<reference evidence="6 7" key="1">
    <citation type="submission" date="2018-08" db="EMBL/GenBank/DDBJ databases">
        <title>Sequencing the genomes of 1000 actinobacteria strains.</title>
        <authorList>
            <person name="Klenk H.-P."/>
        </authorList>
    </citation>
    <scope>NUCLEOTIDE SEQUENCE [LARGE SCALE GENOMIC DNA]</scope>
    <source>
        <strain evidence="6 7">DSM 22967</strain>
    </source>
</reference>
<dbReference type="GO" id="GO:0016829">
    <property type="term" value="F:lyase activity"/>
    <property type="evidence" value="ECO:0007669"/>
    <property type="project" value="UniProtKB-KW"/>
</dbReference>
<organism evidence="6 7">
    <name type="scientific">Calidifontibacter indicus</name>
    <dbReference type="NCBI Taxonomy" id="419650"/>
    <lineage>
        <taxon>Bacteria</taxon>
        <taxon>Bacillati</taxon>
        <taxon>Actinomycetota</taxon>
        <taxon>Actinomycetes</taxon>
        <taxon>Micrococcales</taxon>
        <taxon>Dermacoccaceae</taxon>
        <taxon>Calidifontibacter</taxon>
    </lineage>
</organism>
<accession>A0A3D9UX52</accession>
<comment type="caution">
    <text evidence="6">The sequence shown here is derived from an EMBL/GenBank/DDBJ whole genome shotgun (WGS) entry which is preliminary data.</text>
</comment>
<dbReference type="InterPro" id="IPR036754">
    <property type="entry name" value="YbaK/aa-tRNA-synt-asso_dom_sf"/>
</dbReference>
<dbReference type="Proteomes" id="UP000256253">
    <property type="component" value="Unassembled WGS sequence"/>
</dbReference>
<dbReference type="OrthoDB" id="9809296at2"/>
<keyword evidence="3 4" id="KW-0456">Lyase</keyword>
<evidence type="ECO:0000256" key="3">
    <source>
        <dbReference type="ARBA" id="ARBA00023239"/>
    </source>
</evidence>
<dbReference type="InterPro" id="IPR004369">
    <property type="entry name" value="Prolyl-tRNA_editing_YbaK/EbsC"/>
</dbReference>
<dbReference type="EC" id="4.2.-.-" evidence="4"/>
<keyword evidence="7" id="KW-1185">Reference proteome</keyword>
<dbReference type="PANTHER" id="PTHR30411:SF0">
    <property type="entry name" value="CYS-TRNA(PRO)_CYS-TRNA(CYS) DEACYLASE YBAK"/>
    <property type="match status" value="1"/>
</dbReference>
<feature type="domain" description="YbaK/aminoacyl-tRNA synthetase-associated" evidence="5">
    <location>
        <begin position="46"/>
        <end position="160"/>
    </location>
</feature>
<dbReference type="NCBIfam" id="TIGR00011">
    <property type="entry name" value="YbaK_EbsC"/>
    <property type="match status" value="1"/>
</dbReference>
<evidence type="ECO:0000313" key="6">
    <source>
        <dbReference type="EMBL" id="REF31165.1"/>
    </source>
</evidence>
<dbReference type="InterPro" id="IPR007214">
    <property type="entry name" value="YbaK/aa-tRNA-synth-assoc-dom"/>
</dbReference>
<dbReference type="RefSeq" id="WP_115923052.1">
    <property type="nucleotide sequence ID" value="NZ_QTUA01000001.1"/>
</dbReference>
<evidence type="ECO:0000256" key="4">
    <source>
        <dbReference type="PIRNR" id="PIRNR006181"/>
    </source>
</evidence>
<dbReference type="AlphaFoldDB" id="A0A3D9UX52"/>
<keyword evidence="2 4" id="KW-0648">Protein biosynthesis</keyword>